<evidence type="ECO:0000256" key="1">
    <source>
        <dbReference type="ARBA" id="ARBA00005405"/>
    </source>
</evidence>
<keyword evidence="4 6" id="KW-0175">Coiled coil</keyword>
<name>A0A9I9DM18_CUCME</name>
<dbReference type="GO" id="GO:0030154">
    <property type="term" value="P:cell differentiation"/>
    <property type="evidence" value="ECO:0007669"/>
    <property type="project" value="UniProtKB-KW"/>
</dbReference>
<keyword evidence="2" id="KW-0217">Developmental protein</keyword>
<dbReference type="Gramene" id="MELO3C020505.2.1">
    <property type="protein sequence ID" value="MELO3C020505.2.1"/>
    <property type="gene ID" value="MELO3C020505.2"/>
</dbReference>
<evidence type="ECO:0000256" key="7">
    <source>
        <dbReference type="SAM" id="MobiDB-lite"/>
    </source>
</evidence>
<evidence type="ECO:0000256" key="5">
    <source>
        <dbReference type="ARBA" id="ARBA00023089"/>
    </source>
</evidence>
<keyword evidence="3" id="KW-0221">Differentiation</keyword>
<dbReference type="GO" id="GO:0009908">
    <property type="term" value="P:flower development"/>
    <property type="evidence" value="ECO:0007669"/>
    <property type="project" value="UniProtKB-KW"/>
</dbReference>
<feature type="compositionally biased region" description="Basic and acidic residues" evidence="7">
    <location>
        <begin position="12"/>
        <end position="27"/>
    </location>
</feature>
<protein>
    <recommendedName>
        <fullName evidence="9">Protein FLC EXPRESSOR</fullName>
    </recommendedName>
</protein>
<evidence type="ECO:0000256" key="6">
    <source>
        <dbReference type="SAM" id="Coils"/>
    </source>
</evidence>
<dbReference type="AlphaFoldDB" id="A0A9I9DM18"/>
<dbReference type="EnsemblPlants" id="MELO3C020505.2.1">
    <property type="protein sequence ID" value="MELO3C020505.2.1"/>
    <property type="gene ID" value="MELO3C020505.2"/>
</dbReference>
<organism evidence="8">
    <name type="scientific">Cucumis melo</name>
    <name type="common">Muskmelon</name>
    <dbReference type="NCBI Taxonomy" id="3656"/>
    <lineage>
        <taxon>Eukaryota</taxon>
        <taxon>Viridiplantae</taxon>
        <taxon>Streptophyta</taxon>
        <taxon>Embryophyta</taxon>
        <taxon>Tracheophyta</taxon>
        <taxon>Spermatophyta</taxon>
        <taxon>Magnoliopsida</taxon>
        <taxon>eudicotyledons</taxon>
        <taxon>Gunneridae</taxon>
        <taxon>Pentapetalae</taxon>
        <taxon>rosids</taxon>
        <taxon>fabids</taxon>
        <taxon>Cucurbitales</taxon>
        <taxon>Cucurbitaceae</taxon>
        <taxon>Benincaseae</taxon>
        <taxon>Cucumis</taxon>
    </lineage>
</organism>
<comment type="similarity">
    <text evidence="1">Belongs to the FLX family.</text>
</comment>
<feature type="region of interest" description="Disordered" evidence="7">
    <location>
        <begin position="1"/>
        <end position="44"/>
    </location>
</feature>
<reference evidence="8" key="1">
    <citation type="submission" date="2023-03" db="UniProtKB">
        <authorList>
            <consortium name="EnsemblPlants"/>
        </authorList>
    </citation>
    <scope>IDENTIFICATION</scope>
</reference>
<accession>A0A9I9DM18</accession>
<dbReference type="PANTHER" id="PTHR33405:SF17">
    <property type="entry name" value="PROTEIN FLC EXPRESSOR"/>
    <property type="match status" value="1"/>
</dbReference>
<dbReference type="PANTHER" id="PTHR33405">
    <property type="entry name" value="PROTEIN FLX-LIKE 2"/>
    <property type="match status" value="1"/>
</dbReference>
<dbReference type="InterPro" id="IPR040353">
    <property type="entry name" value="FLX/FLX-like"/>
</dbReference>
<keyword evidence="5" id="KW-0287">Flowering</keyword>
<evidence type="ECO:0000256" key="4">
    <source>
        <dbReference type="ARBA" id="ARBA00023054"/>
    </source>
</evidence>
<evidence type="ECO:0000256" key="2">
    <source>
        <dbReference type="ARBA" id="ARBA00022473"/>
    </source>
</evidence>
<feature type="coiled-coil region" evidence="6">
    <location>
        <begin position="131"/>
        <end position="165"/>
    </location>
</feature>
<proteinExistence type="inferred from homology"/>
<evidence type="ECO:0000256" key="3">
    <source>
        <dbReference type="ARBA" id="ARBA00022782"/>
    </source>
</evidence>
<feature type="coiled-coil region" evidence="6">
    <location>
        <begin position="228"/>
        <end position="262"/>
    </location>
</feature>
<evidence type="ECO:0000313" key="8">
    <source>
        <dbReference type="EnsemblPlants" id="MELO3C020505.2.1"/>
    </source>
</evidence>
<feature type="coiled-coil region" evidence="6">
    <location>
        <begin position="68"/>
        <end position="102"/>
    </location>
</feature>
<sequence length="400" mass="44899">MAGRSHQPNALKRREVPLSRSPPDDRRSHHRLSHSSSVGASSRAHQAILLEDRISAQHREIQTLLSDNQRLAATHVALKQELASAEQELRHLSATAAKVKAQRDAEVREVYEKSLKMDAEVRAMDAMMAELVQMRADIQKLCSVKKELTAELQAIRDDLTKASSESQPLPSIKAEIDRMHHEIQRGRLGGVERWSDIPPCQESITVDGRDKAAIEYEKRTQASNLEQAEAMEKGMVSMSQEVEKLRAELANAEKRARAAAAVISPFSGYAAAYGHPDIRYGGSSYPPDPYGMHQFHGPTIWCRAGSGRSWHRYRFAIRTCTTDTWTTLQHTTNTATAYAMNGQNDVWTCFVLDEEEGLSVLDSMRVERHCKYCRGSSVFPSEIPFLQGRRRGLSATIMYI</sequence>
<evidence type="ECO:0008006" key="9">
    <source>
        <dbReference type="Google" id="ProtNLM"/>
    </source>
</evidence>